<name>A0A2S6IKT7_9FLAO</name>
<evidence type="ECO:0000313" key="3">
    <source>
        <dbReference type="Proteomes" id="UP000239002"/>
    </source>
</evidence>
<dbReference type="Pfam" id="PF20243">
    <property type="entry name" value="MbnP"/>
    <property type="match status" value="1"/>
</dbReference>
<dbReference type="RefSeq" id="WP_104515302.1">
    <property type="nucleotide sequence ID" value="NZ_MQVW01000024.1"/>
</dbReference>
<gene>
    <name evidence="2" type="ORF">LY01_01600</name>
</gene>
<dbReference type="InterPro" id="IPR046863">
    <property type="entry name" value="MbnP-like_dom"/>
</dbReference>
<feature type="domain" description="Copper-binding protein MbnP-like" evidence="1">
    <location>
        <begin position="33"/>
        <end position="230"/>
    </location>
</feature>
<protein>
    <recommendedName>
        <fullName evidence="1">Copper-binding protein MbnP-like domain-containing protein</fullName>
    </recommendedName>
</protein>
<evidence type="ECO:0000259" key="1">
    <source>
        <dbReference type="Pfam" id="PF20243"/>
    </source>
</evidence>
<comment type="caution">
    <text evidence="2">The sequence shown here is derived from an EMBL/GenBank/DDBJ whole genome shotgun (WGS) entry which is preliminary data.</text>
</comment>
<dbReference type="Proteomes" id="UP000239002">
    <property type="component" value="Unassembled WGS sequence"/>
</dbReference>
<sequence length="264" mass="28910">MNFSKTIGALALSIAIISCSSDDDAMENLSNQTGELTVKFDNAVGNQDFIFDSSFSKSNGESFKLETLKYIVSNIKLTDENGVEFEYPTSDNIFIIDEANANNAGEIYVELDNVPAANYTKISFGIGVDQTRFAQGAAGQGDFLTTAQDAGMFWSWASGYKFMRLDGTYSDATVTDQPVNIHMGSVGTSLDNYREITLDLPNTSRVREDSHAEIHLVTDILQILDGASSLNFSDGYDQVHTNEIETPIIANNFMGSFSVDHIHN</sequence>
<evidence type="ECO:0000313" key="2">
    <source>
        <dbReference type="EMBL" id="PPK94847.1"/>
    </source>
</evidence>
<keyword evidence="3" id="KW-1185">Reference proteome</keyword>
<accession>A0A2S6IKT7</accession>
<reference evidence="2 3" key="1">
    <citation type="submission" date="2018-02" db="EMBL/GenBank/DDBJ databases">
        <title>Genomic Encyclopedia of Archaeal and Bacterial Type Strains, Phase II (KMG-II): from individual species to whole genera.</title>
        <authorList>
            <person name="Goeker M."/>
        </authorList>
    </citation>
    <scope>NUCLEOTIDE SEQUENCE [LARGE SCALE GENOMIC DNA]</scope>
    <source>
        <strain evidence="2 3">DSM 16809</strain>
    </source>
</reference>
<proteinExistence type="predicted"/>
<dbReference type="AlphaFoldDB" id="A0A2S6IKT7"/>
<dbReference type="OrthoDB" id="1422031at2"/>
<organism evidence="2 3">
    <name type="scientific">Nonlabens xylanidelens</name>
    <dbReference type="NCBI Taxonomy" id="191564"/>
    <lineage>
        <taxon>Bacteria</taxon>
        <taxon>Pseudomonadati</taxon>
        <taxon>Bacteroidota</taxon>
        <taxon>Flavobacteriia</taxon>
        <taxon>Flavobacteriales</taxon>
        <taxon>Flavobacteriaceae</taxon>
        <taxon>Nonlabens</taxon>
    </lineage>
</organism>
<dbReference type="PROSITE" id="PS51257">
    <property type="entry name" value="PROKAR_LIPOPROTEIN"/>
    <property type="match status" value="1"/>
</dbReference>
<dbReference type="EMBL" id="PTJE01000003">
    <property type="protein sequence ID" value="PPK94847.1"/>
    <property type="molecule type" value="Genomic_DNA"/>
</dbReference>